<sequence length="180" mass="18505">MKVLGTREPPDLVLLDRDGTLVHDVPYNGDPALVVPLDGVRAGLERLRGRGLRTAVVSNQSGIGSGRLTVDQVEAVNARVEALLGPFDLWRYCPHARGEGCDCRKPAPGMVTDSCSTLGVPADRTVLIGDTGADVGAARAAGVTGILVPTAATSADEAAAADHLAGSFAAAVDDLLAGRW</sequence>
<dbReference type="GO" id="GO:0016791">
    <property type="term" value="F:phosphatase activity"/>
    <property type="evidence" value="ECO:0007669"/>
    <property type="project" value="InterPro"/>
</dbReference>
<feature type="binding site" evidence="10">
    <location>
        <position position="130"/>
    </location>
    <ligand>
        <name>Mg(2+)</name>
        <dbReference type="ChEBI" id="CHEBI:18420"/>
    </ligand>
</feature>
<evidence type="ECO:0000256" key="10">
    <source>
        <dbReference type="PIRSR" id="PIRSR004682-4"/>
    </source>
</evidence>
<evidence type="ECO:0000256" key="9">
    <source>
        <dbReference type="PIRSR" id="PIRSR004682-3"/>
    </source>
</evidence>
<reference evidence="11" key="1">
    <citation type="submission" date="2020-02" db="EMBL/GenBank/DDBJ databases">
        <authorList>
            <person name="Meier V. D."/>
        </authorList>
    </citation>
    <scope>NUCLEOTIDE SEQUENCE</scope>
    <source>
        <strain evidence="11">AVDCRST_MAG36</strain>
    </source>
</reference>
<feature type="binding site" evidence="10">
    <location>
        <position position="93"/>
    </location>
    <ligand>
        <name>Zn(2+)</name>
        <dbReference type="ChEBI" id="CHEBI:29105"/>
    </ligand>
</feature>
<evidence type="ECO:0000256" key="1">
    <source>
        <dbReference type="ARBA" id="ARBA00004496"/>
    </source>
</evidence>
<feature type="binding site" evidence="10">
    <location>
        <position position="103"/>
    </location>
    <ligand>
        <name>Zn(2+)</name>
        <dbReference type="ChEBI" id="CHEBI:29105"/>
    </ligand>
</feature>
<evidence type="ECO:0000256" key="5">
    <source>
        <dbReference type="ARBA" id="ARBA00023277"/>
    </source>
</evidence>
<evidence type="ECO:0000256" key="3">
    <source>
        <dbReference type="ARBA" id="ARBA00022723"/>
    </source>
</evidence>
<proteinExistence type="inferred from homology"/>
<evidence type="ECO:0000256" key="8">
    <source>
        <dbReference type="PIRSR" id="PIRSR004682-1"/>
    </source>
</evidence>
<protein>
    <recommendedName>
        <fullName evidence="6 7">D,D-heptose 1,7-bisphosphate phosphatase</fullName>
        <ecNumber evidence="7">3.1.3.-</ecNumber>
    </recommendedName>
</protein>
<feature type="binding site" evidence="10">
    <location>
        <position position="18"/>
    </location>
    <ligand>
        <name>Mg(2+)</name>
        <dbReference type="ChEBI" id="CHEBI:18420"/>
    </ligand>
</feature>
<comment type="cofactor">
    <cofactor evidence="10">
        <name>Mg(2+)</name>
        <dbReference type="ChEBI" id="CHEBI:18420"/>
    </cofactor>
</comment>
<dbReference type="Gene3D" id="3.40.50.1000">
    <property type="entry name" value="HAD superfamily/HAD-like"/>
    <property type="match status" value="1"/>
</dbReference>
<evidence type="ECO:0000256" key="2">
    <source>
        <dbReference type="ARBA" id="ARBA00022490"/>
    </source>
</evidence>
<dbReference type="PANTHER" id="PTHR42891:SF1">
    <property type="entry name" value="D-GLYCERO-BETA-D-MANNO-HEPTOSE-1,7-BISPHOSPHATE 7-PHOSPHATASE"/>
    <property type="match status" value="1"/>
</dbReference>
<dbReference type="NCBIfam" id="TIGR01656">
    <property type="entry name" value="Histidinol-ppas"/>
    <property type="match status" value="1"/>
</dbReference>
<name>A0A6J4MLD4_9ACTN</name>
<feature type="site" description="Stabilizes the phosphoryl group" evidence="9">
    <location>
        <position position="105"/>
    </location>
</feature>
<feature type="binding site" evidence="10">
    <location>
        <position position="95"/>
    </location>
    <ligand>
        <name>Zn(2+)</name>
        <dbReference type="ChEBI" id="CHEBI:29105"/>
    </ligand>
</feature>
<keyword evidence="4 7" id="KW-0378">Hydrolase</keyword>
<evidence type="ECO:0000256" key="4">
    <source>
        <dbReference type="ARBA" id="ARBA00022801"/>
    </source>
</evidence>
<evidence type="ECO:0000256" key="6">
    <source>
        <dbReference type="ARBA" id="ARBA00031828"/>
    </source>
</evidence>
<feature type="binding site" evidence="10">
    <location>
        <position position="16"/>
    </location>
    <ligand>
        <name>Mg(2+)</name>
        <dbReference type="ChEBI" id="CHEBI:18420"/>
    </ligand>
</feature>
<comment type="similarity">
    <text evidence="7">Belongs to the gmhB family.</text>
</comment>
<dbReference type="PIRSF" id="PIRSF004682">
    <property type="entry name" value="GmhB"/>
    <property type="match status" value="1"/>
</dbReference>
<dbReference type="GO" id="GO:0005737">
    <property type="term" value="C:cytoplasm"/>
    <property type="evidence" value="ECO:0007669"/>
    <property type="project" value="UniProtKB-SubCell"/>
</dbReference>
<evidence type="ECO:0000313" key="11">
    <source>
        <dbReference type="EMBL" id="CAA9363034.1"/>
    </source>
</evidence>
<keyword evidence="5 7" id="KW-0119">Carbohydrate metabolism</keyword>
<evidence type="ECO:0000256" key="7">
    <source>
        <dbReference type="PIRNR" id="PIRNR004682"/>
    </source>
</evidence>
<feature type="site" description="Stabilizes the phosphoryl group" evidence="9">
    <location>
        <position position="58"/>
    </location>
</feature>
<dbReference type="InterPro" id="IPR023214">
    <property type="entry name" value="HAD_sf"/>
</dbReference>
<dbReference type="EC" id="3.1.3.-" evidence="7"/>
<dbReference type="GO" id="GO:0046872">
    <property type="term" value="F:metal ion binding"/>
    <property type="evidence" value="ECO:0007669"/>
    <property type="project" value="UniProtKB-KW"/>
</dbReference>
<feature type="binding site" evidence="10">
    <location>
        <position position="101"/>
    </location>
    <ligand>
        <name>Zn(2+)</name>
        <dbReference type="ChEBI" id="CHEBI:29105"/>
    </ligand>
</feature>
<comment type="cofactor">
    <cofactor evidence="10">
        <name>Zn(2+)</name>
        <dbReference type="ChEBI" id="CHEBI:29105"/>
    </cofactor>
</comment>
<accession>A0A6J4MLD4</accession>
<feature type="active site" description="Nucleophile" evidence="8">
    <location>
        <position position="16"/>
    </location>
</feature>
<keyword evidence="10" id="KW-0460">Magnesium</keyword>
<dbReference type="InterPro" id="IPR004446">
    <property type="entry name" value="Heptose_bisP_phosphatase"/>
</dbReference>
<dbReference type="SUPFAM" id="SSF56784">
    <property type="entry name" value="HAD-like"/>
    <property type="match status" value="1"/>
</dbReference>
<organism evidence="11">
    <name type="scientific">uncultured Nocardioidaceae bacterium</name>
    <dbReference type="NCBI Taxonomy" id="253824"/>
    <lineage>
        <taxon>Bacteria</taxon>
        <taxon>Bacillati</taxon>
        <taxon>Actinomycetota</taxon>
        <taxon>Actinomycetes</taxon>
        <taxon>Propionibacteriales</taxon>
        <taxon>Nocardioidaceae</taxon>
        <taxon>environmental samples</taxon>
    </lineage>
</organism>
<feature type="site" description="Contributes to substrate recognition" evidence="9">
    <location>
        <position position="104"/>
    </location>
</feature>
<feature type="active site" description="Proton donor" evidence="8">
    <location>
        <position position="18"/>
    </location>
</feature>
<dbReference type="EMBL" id="CADCUH010000182">
    <property type="protein sequence ID" value="CAA9363034.1"/>
    <property type="molecule type" value="Genomic_DNA"/>
</dbReference>
<dbReference type="Pfam" id="PF13242">
    <property type="entry name" value="Hydrolase_like"/>
    <property type="match status" value="1"/>
</dbReference>
<dbReference type="AlphaFoldDB" id="A0A6J4MLD4"/>
<dbReference type="NCBIfam" id="TIGR01662">
    <property type="entry name" value="HAD-SF-IIIA"/>
    <property type="match status" value="1"/>
</dbReference>
<dbReference type="GO" id="GO:0005975">
    <property type="term" value="P:carbohydrate metabolic process"/>
    <property type="evidence" value="ECO:0007669"/>
    <property type="project" value="InterPro"/>
</dbReference>
<gene>
    <name evidence="11" type="ORF">AVDCRST_MAG36-2801</name>
</gene>
<keyword evidence="10" id="KW-0862">Zinc</keyword>
<dbReference type="InterPro" id="IPR006549">
    <property type="entry name" value="HAD-SF_hydro_IIIA"/>
</dbReference>
<dbReference type="InterPro" id="IPR006543">
    <property type="entry name" value="Histidinol-phos"/>
</dbReference>
<keyword evidence="3 10" id="KW-0479">Metal-binding</keyword>
<dbReference type="InterPro" id="IPR036412">
    <property type="entry name" value="HAD-like_sf"/>
</dbReference>
<comment type="subcellular location">
    <subcellularLocation>
        <location evidence="1 7">Cytoplasm</location>
    </subcellularLocation>
</comment>
<dbReference type="PANTHER" id="PTHR42891">
    <property type="entry name" value="D-GLYCERO-BETA-D-MANNO-HEPTOSE-1,7-BISPHOSPHATE 7-PHOSPHATASE"/>
    <property type="match status" value="1"/>
</dbReference>
<keyword evidence="2 7" id="KW-0963">Cytoplasm</keyword>